<evidence type="ECO:0000313" key="1">
    <source>
        <dbReference type="EMBL" id="QXM24333.1"/>
    </source>
</evidence>
<sequence length="156" mass="17174">MSADRRAAYLEHPAHCARFAAKRGWKLARTTFSLAELAAGHRSPWFVRRHPRLRVCGLDHTAHFVWGRGRPAGILTQPYADAGLAARLTEAFAQRGVPLVATTPPEPSWWFPGWTVSVLFLPKPVSRRLSADEIDALDGEIRAAIEDANPGGQMGL</sequence>
<evidence type="ECO:0000313" key="3">
    <source>
        <dbReference type="Proteomes" id="UP000694001"/>
    </source>
</evidence>
<keyword evidence="3" id="KW-1185">Reference proteome</keyword>
<proteinExistence type="predicted"/>
<organism evidence="2 3">
    <name type="scientific">Elioraea tepida</name>
    <dbReference type="NCBI Taxonomy" id="2843330"/>
    <lineage>
        <taxon>Bacteria</taxon>
        <taxon>Pseudomonadati</taxon>
        <taxon>Pseudomonadota</taxon>
        <taxon>Alphaproteobacteria</taxon>
        <taxon>Acetobacterales</taxon>
        <taxon>Elioraeaceae</taxon>
        <taxon>Elioraea</taxon>
    </lineage>
</organism>
<reference evidence="2" key="1">
    <citation type="submission" date="2021-06" db="EMBL/GenBank/DDBJ databases">
        <title>Elioraea tepida, sp. nov., a moderately thermophilic aerobic anoxygenic phototrophic bacterium isolated from an alkaline siliceous hot spring mat community in Yellowstone National Park, WY, USA.</title>
        <authorList>
            <person name="Saini M.K."/>
            <person name="Yoshida S."/>
            <person name="Sebastian A."/>
            <person name="Hirose S."/>
            <person name="Hara E."/>
            <person name="Tamaki H."/>
            <person name="Soulier N.T."/>
            <person name="Albert I."/>
            <person name="Hanada S."/>
            <person name="Bryant D.A."/>
            <person name="Tank M."/>
        </authorList>
    </citation>
    <scope>NUCLEOTIDE SEQUENCE</scope>
    <source>
        <strain evidence="2">MS-P2</strain>
    </source>
</reference>
<protein>
    <submittedName>
        <fullName evidence="2">Uncharacterized protein</fullName>
    </submittedName>
</protein>
<gene>
    <name evidence="2" type="ORF">KO353_05635</name>
    <name evidence="1" type="ORF">KO353_13945</name>
</gene>
<accession>A0A975YKQ0</accession>
<dbReference type="AlphaFoldDB" id="A0A975YKQ0"/>
<dbReference type="RefSeq" id="WP_218285390.1">
    <property type="nucleotide sequence ID" value="NZ_CP076448.1"/>
</dbReference>
<dbReference type="EMBL" id="CP076448">
    <property type="protein sequence ID" value="QXM25687.1"/>
    <property type="molecule type" value="Genomic_DNA"/>
</dbReference>
<name>A0A975YKQ0_9PROT</name>
<dbReference type="Proteomes" id="UP000694001">
    <property type="component" value="Chromosome"/>
</dbReference>
<dbReference type="KEGG" id="elio:KO353_05635"/>
<evidence type="ECO:0000313" key="2">
    <source>
        <dbReference type="EMBL" id="QXM25687.1"/>
    </source>
</evidence>
<dbReference type="KEGG" id="elio:KO353_13945"/>
<dbReference type="EMBL" id="CP076448">
    <property type="protein sequence ID" value="QXM24333.1"/>
    <property type="molecule type" value="Genomic_DNA"/>
</dbReference>